<reference evidence="1 2" key="1">
    <citation type="submission" date="2018-09" db="EMBL/GenBank/DDBJ databases">
        <title>Mesorhizobium carmichaelinearum sp. nov. isolated from Carmichaelinea spp. root nodules in New Zealand.</title>
        <authorList>
            <person name="De Meyer S.E."/>
        </authorList>
    </citation>
    <scope>NUCLEOTIDE SEQUENCE [LARGE SCALE GENOMIC DNA]</scope>
    <source>
        <strain evidence="1 2">ICMP19557</strain>
    </source>
</reference>
<dbReference type="Proteomes" id="UP000272706">
    <property type="component" value="Unassembled WGS sequence"/>
</dbReference>
<evidence type="ECO:0000313" key="2">
    <source>
        <dbReference type="Proteomes" id="UP000272706"/>
    </source>
</evidence>
<evidence type="ECO:0000313" key="1">
    <source>
        <dbReference type="EMBL" id="RJT36113.1"/>
    </source>
</evidence>
<dbReference type="EMBL" id="QZWZ01000016">
    <property type="protein sequence ID" value="RJT36113.1"/>
    <property type="molecule type" value="Genomic_DNA"/>
</dbReference>
<protein>
    <submittedName>
        <fullName evidence="1">Uncharacterized protein</fullName>
    </submittedName>
</protein>
<sequence length="154" mass="16804">MTVPARQHATEAGLRLRRICSRLREGRPIDPEDAEPLADAIDRYLLDGTSIDSTLGVRAGKGQTSARRALQIADRDQAIRALAGDLGEDAAGGNVIDAMLDELEQFASWHWPTLRTCERCPEDIGTRAGLLWSVLKLSGGRVLSPAYLIEIVQD</sequence>
<accession>A0A3A5KNM7</accession>
<name>A0A3A5KNM7_9HYPH</name>
<comment type="caution">
    <text evidence="1">The sequence shown here is derived from an EMBL/GenBank/DDBJ whole genome shotgun (WGS) entry which is preliminary data.</text>
</comment>
<dbReference type="AlphaFoldDB" id="A0A3A5KNM7"/>
<dbReference type="RefSeq" id="WP_120016145.1">
    <property type="nucleotide sequence ID" value="NZ_QZWZ01000016.1"/>
</dbReference>
<proteinExistence type="predicted"/>
<keyword evidence="2" id="KW-1185">Reference proteome</keyword>
<gene>
    <name evidence="1" type="ORF">D3227_20575</name>
</gene>
<organism evidence="1 2">
    <name type="scientific">Mesorhizobium waimense</name>
    <dbReference type="NCBI Taxonomy" id="1300307"/>
    <lineage>
        <taxon>Bacteria</taxon>
        <taxon>Pseudomonadati</taxon>
        <taxon>Pseudomonadota</taxon>
        <taxon>Alphaproteobacteria</taxon>
        <taxon>Hyphomicrobiales</taxon>
        <taxon>Phyllobacteriaceae</taxon>
        <taxon>Mesorhizobium</taxon>
    </lineage>
</organism>